<dbReference type="GO" id="GO:0000254">
    <property type="term" value="F:C-4 methylsterol oxidase activity"/>
    <property type="evidence" value="ECO:0007669"/>
    <property type="project" value="EnsemblFungi"/>
</dbReference>
<dbReference type="PANTHER" id="PTHR11863">
    <property type="entry name" value="STEROL DESATURASE"/>
    <property type="match status" value="1"/>
</dbReference>
<dbReference type="GO" id="GO:0005789">
    <property type="term" value="C:endoplasmic reticulum membrane"/>
    <property type="evidence" value="ECO:0007669"/>
    <property type="project" value="EnsemblFungi"/>
</dbReference>
<dbReference type="OrthoDB" id="1658724at2759"/>
<evidence type="ECO:0000256" key="2">
    <source>
        <dbReference type="ARBA" id="ARBA00022692"/>
    </source>
</evidence>
<keyword evidence="2" id="KW-0812">Transmembrane</keyword>
<organism evidence="6 7">
    <name type="scientific">Tortispora caseinolytica NRRL Y-17796</name>
    <dbReference type="NCBI Taxonomy" id="767744"/>
    <lineage>
        <taxon>Eukaryota</taxon>
        <taxon>Fungi</taxon>
        <taxon>Dikarya</taxon>
        <taxon>Ascomycota</taxon>
        <taxon>Saccharomycotina</taxon>
        <taxon>Trigonopsidomycetes</taxon>
        <taxon>Trigonopsidales</taxon>
        <taxon>Trigonopsidaceae</taxon>
        <taxon>Tortispora</taxon>
    </lineage>
</organism>
<feature type="domain" description="Fatty acid hydroxylase" evidence="5">
    <location>
        <begin position="142"/>
        <end position="278"/>
    </location>
</feature>
<keyword evidence="4" id="KW-0472">Membrane</keyword>
<accession>A0A1E4TA45</accession>
<keyword evidence="7" id="KW-1185">Reference proteome</keyword>
<protein>
    <recommendedName>
        <fullName evidence="5">Fatty acid hydroxylase domain-containing protein</fullName>
    </recommendedName>
</protein>
<evidence type="ECO:0000313" key="6">
    <source>
        <dbReference type="EMBL" id="ODV88622.1"/>
    </source>
</evidence>
<sequence length="300" mass="35455">MEKLMHVVPPEYAGNTFSQAWQNVGALDLPLMQRLWATWYAYFQNDSLATGLMIFCVHEIFYFGRCLPWMLIDVIPYFRRWKIQDQKIPSQREQWACLATVLLTHFTVELPQIWSFDWICGMFGLSASLEFPSFITICYQVAMFFIIEDAWHYWNHRALHWGPLYRWIHKMHHKYSAPFGLAAEYASPIEVMILGLGTIGPPIVWCYITKNLHLITVYVWVILRLFQAVDAHSGYEFPWSLHHFLPFWAGAEHHDEHHQFFIGNYASSFRWWDYVLDTNAGPKAKADRKFRAAQKAKKLQ</sequence>
<dbReference type="GO" id="GO:0006696">
    <property type="term" value="P:ergosterol biosynthetic process"/>
    <property type="evidence" value="ECO:0007669"/>
    <property type="project" value="EnsemblFungi"/>
</dbReference>
<keyword evidence="3" id="KW-1133">Transmembrane helix</keyword>
<evidence type="ECO:0000313" key="7">
    <source>
        <dbReference type="Proteomes" id="UP000095023"/>
    </source>
</evidence>
<dbReference type="EMBL" id="KV453843">
    <property type="protein sequence ID" value="ODV88622.1"/>
    <property type="molecule type" value="Genomic_DNA"/>
</dbReference>
<proteinExistence type="predicted"/>
<name>A0A1E4TA45_9ASCO</name>
<evidence type="ECO:0000259" key="5">
    <source>
        <dbReference type="Pfam" id="PF04116"/>
    </source>
</evidence>
<dbReference type="GO" id="GO:0005506">
    <property type="term" value="F:iron ion binding"/>
    <property type="evidence" value="ECO:0007669"/>
    <property type="project" value="InterPro"/>
</dbReference>
<gene>
    <name evidence="6" type="ORF">CANCADRAFT_125727</name>
</gene>
<dbReference type="InterPro" id="IPR006694">
    <property type="entry name" value="Fatty_acid_hydroxylase"/>
</dbReference>
<evidence type="ECO:0000256" key="1">
    <source>
        <dbReference type="ARBA" id="ARBA00004370"/>
    </source>
</evidence>
<comment type="subcellular location">
    <subcellularLocation>
        <location evidence="1">Membrane</location>
    </subcellularLocation>
</comment>
<dbReference type="InterPro" id="IPR050307">
    <property type="entry name" value="Sterol_Desaturase_Related"/>
</dbReference>
<reference evidence="7" key="1">
    <citation type="submission" date="2016-02" db="EMBL/GenBank/DDBJ databases">
        <title>Comparative genomics of biotechnologically important yeasts.</title>
        <authorList>
            <consortium name="DOE Joint Genome Institute"/>
            <person name="Riley R."/>
            <person name="Haridas S."/>
            <person name="Wolfe K.H."/>
            <person name="Lopes M.R."/>
            <person name="Hittinger C.T."/>
            <person name="Goker M."/>
            <person name="Salamov A."/>
            <person name="Wisecaver J."/>
            <person name="Long T.M."/>
            <person name="Aerts A.L."/>
            <person name="Barry K."/>
            <person name="Choi C."/>
            <person name="Clum A."/>
            <person name="Coughlan A.Y."/>
            <person name="Deshpande S."/>
            <person name="Douglass A.P."/>
            <person name="Hanson S.J."/>
            <person name="Klenk H.-P."/>
            <person name="Labutti K."/>
            <person name="Lapidus A."/>
            <person name="Lindquist E."/>
            <person name="Lipzen A."/>
            <person name="Meier-Kolthoff J.P."/>
            <person name="Ohm R.A."/>
            <person name="Otillar R.P."/>
            <person name="Pangilinan J."/>
            <person name="Peng Y."/>
            <person name="Rokas A."/>
            <person name="Rosa C.A."/>
            <person name="Scheuner C."/>
            <person name="Sibirny A.A."/>
            <person name="Slot J.C."/>
            <person name="Stielow J.B."/>
            <person name="Sun H."/>
            <person name="Kurtzman C.P."/>
            <person name="Blackwell M."/>
            <person name="Jeffries T.W."/>
            <person name="Grigoriev I.V."/>
        </authorList>
    </citation>
    <scope>NUCLEOTIDE SEQUENCE [LARGE SCALE GENOMIC DNA]</scope>
    <source>
        <strain evidence="7">NRRL Y-17796</strain>
    </source>
</reference>
<dbReference type="AlphaFoldDB" id="A0A1E4TA45"/>
<dbReference type="Pfam" id="PF04116">
    <property type="entry name" value="FA_hydroxylase"/>
    <property type="match status" value="1"/>
</dbReference>
<evidence type="ECO:0000256" key="4">
    <source>
        <dbReference type="ARBA" id="ARBA00023136"/>
    </source>
</evidence>
<evidence type="ECO:0000256" key="3">
    <source>
        <dbReference type="ARBA" id="ARBA00022989"/>
    </source>
</evidence>
<dbReference type="GO" id="GO:0005886">
    <property type="term" value="C:plasma membrane"/>
    <property type="evidence" value="ECO:0007669"/>
    <property type="project" value="EnsemblFungi"/>
</dbReference>
<dbReference type="Proteomes" id="UP000095023">
    <property type="component" value="Unassembled WGS sequence"/>
</dbReference>